<dbReference type="Gene3D" id="2.160.20.70">
    <property type="match status" value="1"/>
</dbReference>
<dbReference type="InterPro" id="IPR016098">
    <property type="entry name" value="CAP/MinC_C"/>
</dbReference>
<proteinExistence type="inferred from homology"/>
<dbReference type="InterPro" id="IPR017901">
    <property type="entry name" value="C-CAP_CF_C-like"/>
</dbReference>
<reference evidence="3" key="1">
    <citation type="submission" date="2023-02" db="EMBL/GenBank/DDBJ databases">
        <title>Mating type loci evolution in Malassezia.</title>
        <authorList>
            <person name="Coelho M.A."/>
        </authorList>
    </citation>
    <scope>NUCLEOTIDE SEQUENCE</scope>
    <source>
        <strain evidence="3">CBS 14136</strain>
    </source>
</reference>
<comment type="similarity">
    <text evidence="1">Belongs to the TBCC family.</text>
</comment>
<evidence type="ECO:0000259" key="2">
    <source>
        <dbReference type="PROSITE" id="PS51329"/>
    </source>
</evidence>
<sequence>MANAAVAAAFFATFPTELAVLRRQIQEGNKLHSDGTVRALTDARLRLQAAAPSLPSHDLQMYEEQLQSLQQELASKKQEARGRFQFRRERGNVTGSSKPAVGVYQHDPVDAQACRSHETLTEQDVTTMKGTLSHIEACVVDLRNTQLPSLYLNHVSNTIILLGDIQGSVFFQHGSRCILYGCVRQMRLVDVSNTALFLETSSTITLETCTAIQIGGRDAFTPKSNLSVQDFQAAFQEVGNWTPASVDAYSRLNEWLALARESIPTDSCNDQLLATIL</sequence>
<organism evidence="3 4">
    <name type="scientific">Malassezia psittaci</name>
    <dbReference type="NCBI Taxonomy" id="1821823"/>
    <lineage>
        <taxon>Eukaryota</taxon>
        <taxon>Fungi</taxon>
        <taxon>Dikarya</taxon>
        <taxon>Basidiomycota</taxon>
        <taxon>Ustilaginomycotina</taxon>
        <taxon>Malasseziomycetes</taxon>
        <taxon>Malasseziales</taxon>
        <taxon>Malasseziaceae</taxon>
        <taxon>Malassezia</taxon>
    </lineage>
</organism>
<dbReference type="GO" id="GO:0005737">
    <property type="term" value="C:cytoplasm"/>
    <property type="evidence" value="ECO:0007669"/>
    <property type="project" value="TreeGrafter"/>
</dbReference>
<dbReference type="PANTHER" id="PTHR15139:SF0">
    <property type="entry name" value="TUBULIN-SPECIFIC CHAPERONE C"/>
    <property type="match status" value="1"/>
</dbReference>
<accession>A0AAF0F967</accession>
<dbReference type="Pfam" id="PF07986">
    <property type="entry name" value="TBCC"/>
    <property type="match status" value="1"/>
</dbReference>
<dbReference type="PROSITE" id="PS51329">
    <property type="entry name" value="C_CAP_COFACTOR_C"/>
    <property type="match status" value="1"/>
</dbReference>
<name>A0AAF0F967_9BASI</name>
<gene>
    <name evidence="3" type="ORF">MPSI1_001673</name>
</gene>
<dbReference type="EMBL" id="CP118376">
    <property type="protein sequence ID" value="WFD43022.1"/>
    <property type="molecule type" value="Genomic_DNA"/>
</dbReference>
<keyword evidence="4" id="KW-1185">Reference proteome</keyword>
<dbReference type="GO" id="GO:0007021">
    <property type="term" value="P:tubulin complex assembly"/>
    <property type="evidence" value="ECO:0007669"/>
    <property type="project" value="TreeGrafter"/>
</dbReference>
<evidence type="ECO:0000313" key="4">
    <source>
        <dbReference type="Proteomes" id="UP001214628"/>
    </source>
</evidence>
<dbReference type="AlphaFoldDB" id="A0AAF0F967"/>
<evidence type="ECO:0000313" key="3">
    <source>
        <dbReference type="EMBL" id="WFD43022.1"/>
    </source>
</evidence>
<feature type="domain" description="C-CAP/cofactor C-like" evidence="2">
    <location>
        <begin position="108"/>
        <end position="233"/>
    </location>
</feature>
<protein>
    <recommendedName>
        <fullName evidence="2">C-CAP/cofactor C-like domain-containing protein</fullName>
    </recommendedName>
</protein>
<dbReference type="InterPro" id="IPR027684">
    <property type="entry name" value="TBCC"/>
</dbReference>
<dbReference type="Proteomes" id="UP001214628">
    <property type="component" value="Chromosome 2"/>
</dbReference>
<dbReference type="InterPro" id="IPR012945">
    <property type="entry name" value="Tubulin-bd_cofactor_C_dom"/>
</dbReference>
<evidence type="ECO:0000256" key="1">
    <source>
        <dbReference type="ARBA" id="ARBA00008848"/>
    </source>
</evidence>
<dbReference type="PANTHER" id="PTHR15139">
    <property type="entry name" value="TUBULIN FOLDING COFACTOR C"/>
    <property type="match status" value="1"/>
</dbReference>
<dbReference type="GO" id="GO:0007023">
    <property type="term" value="P:post-chaperonin tubulin folding pathway"/>
    <property type="evidence" value="ECO:0007669"/>
    <property type="project" value="InterPro"/>
</dbReference>